<dbReference type="EMBL" id="CP006644">
    <property type="protein sequence ID" value="AHE53890.1"/>
    <property type="molecule type" value="Genomic_DNA"/>
</dbReference>
<organism evidence="2 3">
    <name type="scientific">Sphingomonas sanxanigenens DSM 19645 = NX02</name>
    <dbReference type="NCBI Taxonomy" id="1123269"/>
    <lineage>
        <taxon>Bacteria</taxon>
        <taxon>Pseudomonadati</taxon>
        <taxon>Pseudomonadota</taxon>
        <taxon>Alphaproteobacteria</taxon>
        <taxon>Sphingomonadales</taxon>
        <taxon>Sphingomonadaceae</taxon>
        <taxon>Sphingomonas</taxon>
    </lineage>
</organism>
<dbReference type="OrthoDB" id="7857369at2"/>
<dbReference type="eggNOG" id="ENOG502ZEN9">
    <property type="taxonomic scope" value="Bacteria"/>
</dbReference>
<dbReference type="Proteomes" id="UP000018851">
    <property type="component" value="Chromosome"/>
</dbReference>
<reference evidence="2 3" key="1">
    <citation type="submission" date="2013-07" db="EMBL/GenBank/DDBJ databases">
        <title>Completed genome of Sphingomonas sanxanigenens NX02.</title>
        <authorList>
            <person name="Ma T."/>
            <person name="Huang H."/>
            <person name="Wu M."/>
            <person name="Li X."/>
            <person name="Li G."/>
        </authorList>
    </citation>
    <scope>NUCLEOTIDE SEQUENCE [LARGE SCALE GENOMIC DNA]</scope>
    <source>
        <strain evidence="2 3">NX02</strain>
    </source>
</reference>
<evidence type="ECO:0000313" key="2">
    <source>
        <dbReference type="EMBL" id="AHE53890.1"/>
    </source>
</evidence>
<dbReference type="AlphaFoldDB" id="W0ADX6"/>
<gene>
    <name evidence="2" type="ORF">NX02_10880</name>
</gene>
<dbReference type="RefSeq" id="WP_047099769.1">
    <property type="nucleotide sequence ID" value="NZ_CP006644.1"/>
</dbReference>
<accession>W0ADX6</accession>
<keyword evidence="3" id="KW-1185">Reference proteome</keyword>
<proteinExistence type="predicted"/>
<name>W0ADX6_9SPHN</name>
<protein>
    <submittedName>
        <fullName evidence="2">Uncharacterized protein</fullName>
    </submittedName>
</protein>
<sequence>MSDDADDFIDRMFAPGGPTAPKAEPRPQRRMRAIVSNHHVDYAHNDVANAAWFFKERLTKALQDKERSDGIFLDMMAMATMTAFALEGYVNFVGMTLIERGHEGDSAKGAWLRFEKKSPRDKIKVIRRLTGEKIDWNKRPYRTVRDLMGLRNMLAHPKAHRAEQREFEAVGTEDELKKMLRDYRPEYERQLTWDFVTMAYEDVEAIWNELLGFAKIEAHETWSAGMQGLEFLEHVDEE</sequence>
<dbReference type="PATRIC" id="fig|1123269.5.peg.2116"/>
<feature type="region of interest" description="Disordered" evidence="1">
    <location>
        <begin position="1"/>
        <end position="28"/>
    </location>
</feature>
<evidence type="ECO:0000313" key="3">
    <source>
        <dbReference type="Proteomes" id="UP000018851"/>
    </source>
</evidence>
<dbReference type="STRING" id="1123269.NX02_10880"/>
<evidence type="ECO:0000256" key="1">
    <source>
        <dbReference type="SAM" id="MobiDB-lite"/>
    </source>
</evidence>
<dbReference type="HOGENOM" id="CLU_1165230_0_0_5"/>
<dbReference type="KEGG" id="ssan:NX02_10880"/>